<evidence type="ECO:0000313" key="2">
    <source>
        <dbReference type="Proteomes" id="UP000572907"/>
    </source>
</evidence>
<name>A0A7W5F5A8_9ACTN</name>
<accession>A0A7W5F5A8</accession>
<proteinExistence type="predicted"/>
<evidence type="ECO:0000313" key="1">
    <source>
        <dbReference type="EMBL" id="MBB3080655.1"/>
    </source>
</evidence>
<dbReference type="Proteomes" id="UP000572907">
    <property type="component" value="Unassembled WGS sequence"/>
</dbReference>
<protein>
    <submittedName>
        <fullName evidence="1">Uncharacterized protein</fullName>
    </submittedName>
</protein>
<dbReference type="AlphaFoldDB" id="A0A7W5F5A8"/>
<gene>
    <name evidence="1" type="ORF">FHS41_007204</name>
</gene>
<reference evidence="1 2" key="1">
    <citation type="submission" date="2020-08" db="EMBL/GenBank/DDBJ databases">
        <title>Genomic Encyclopedia of Type Strains, Phase III (KMG-III): the genomes of soil and plant-associated and newly described type strains.</title>
        <authorList>
            <person name="Whitman W."/>
        </authorList>
    </citation>
    <scope>NUCLEOTIDE SEQUENCE [LARGE SCALE GENOMIC DNA]</scope>
    <source>
        <strain evidence="1 2">CECT 3237</strain>
    </source>
</reference>
<comment type="caution">
    <text evidence="1">The sequence shown here is derived from an EMBL/GenBank/DDBJ whole genome shotgun (WGS) entry which is preliminary data.</text>
</comment>
<keyword evidence="2" id="KW-1185">Reference proteome</keyword>
<dbReference type="EMBL" id="JACHXE010000009">
    <property type="protein sequence ID" value="MBB3080655.1"/>
    <property type="molecule type" value="Genomic_DNA"/>
</dbReference>
<sequence>MSLVLVLFLQQACYRVVPLPPRDDACNDVPANCIPAV</sequence>
<organism evidence="1 2">
    <name type="scientific">Streptomyces violarus</name>
    <dbReference type="NCBI Taxonomy" id="67380"/>
    <lineage>
        <taxon>Bacteria</taxon>
        <taxon>Bacillati</taxon>
        <taxon>Actinomycetota</taxon>
        <taxon>Actinomycetes</taxon>
        <taxon>Kitasatosporales</taxon>
        <taxon>Streptomycetaceae</taxon>
        <taxon>Streptomyces</taxon>
    </lineage>
</organism>